<dbReference type="Gene3D" id="3.20.20.70">
    <property type="entry name" value="Aldolase class I"/>
    <property type="match status" value="1"/>
</dbReference>
<evidence type="ECO:0000256" key="1">
    <source>
        <dbReference type="ARBA" id="ARBA00001917"/>
    </source>
</evidence>
<dbReference type="AlphaFoldDB" id="A0A517NXN1"/>
<dbReference type="InterPro" id="IPR005720">
    <property type="entry name" value="Dihydroorotate_DH_cat"/>
</dbReference>
<dbReference type="PANTHER" id="PTHR48109">
    <property type="entry name" value="DIHYDROOROTATE DEHYDROGENASE (QUINONE), MITOCHONDRIAL-RELATED"/>
    <property type="match status" value="1"/>
</dbReference>
<dbReference type="EC" id="1.3.1.14" evidence="8"/>
<dbReference type="PIRSF" id="PIRSF000164">
    <property type="entry name" value="DHO_oxidase"/>
    <property type="match status" value="1"/>
</dbReference>
<dbReference type="SUPFAM" id="SSF51395">
    <property type="entry name" value="FMN-linked oxidoreductases"/>
    <property type="match status" value="1"/>
</dbReference>
<dbReference type="GO" id="GO:0005737">
    <property type="term" value="C:cytoplasm"/>
    <property type="evidence" value="ECO:0007669"/>
    <property type="project" value="InterPro"/>
</dbReference>
<dbReference type="GO" id="GO:0006207">
    <property type="term" value="P:'de novo' pyrimidine nucleobase biosynthetic process"/>
    <property type="evidence" value="ECO:0007669"/>
    <property type="project" value="TreeGrafter"/>
</dbReference>
<evidence type="ECO:0000259" key="7">
    <source>
        <dbReference type="Pfam" id="PF01180"/>
    </source>
</evidence>
<organism evidence="8 9">
    <name type="scientific">Stieleria marina</name>
    <dbReference type="NCBI Taxonomy" id="1930275"/>
    <lineage>
        <taxon>Bacteria</taxon>
        <taxon>Pseudomonadati</taxon>
        <taxon>Planctomycetota</taxon>
        <taxon>Planctomycetia</taxon>
        <taxon>Pirellulales</taxon>
        <taxon>Pirellulaceae</taxon>
        <taxon>Stieleria</taxon>
    </lineage>
</organism>
<evidence type="ECO:0000256" key="6">
    <source>
        <dbReference type="ARBA" id="ARBA00023002"/>
    </source>
</evidence>
<dbReference type="InterPro" id="IPR012135">
    <property type="entry name" value="Dihydroorotate_DH_1_2"/>
</dbReference>
<comment type="cofactor">
    <cofactor evidence="1">
        <name>FMN</name>
        <dbReference type="ChEBI" id="CHEBI:58210"/>
    </cofactor>
</comment>
<name>A0A517NXN1_9BACT</name>
<sequence length="347" mass="37670">MSGQLAVNYLGLNLTSPVVVGACPLTLQPETVRQLASAGAGAIVLPSILQEQLVHRQIQVTNPLAGVAESGYQPQQDKYNGGVTNYLTTIKSLKETCALPIIASLNGASAGDWLDYANEIEDAGADALEFNLQPSIFDPNDASDAIEERLCDMIRQVVQRVTIPVAVKVSQRFTNLASMTRQLKASGAQGVVLFTHLPHWDIGTDRKVWTIRWELSPLDSLGLILEGIVRLRSGQFVLSIAASGGVATAEDAVKAIIAGADVVMVTSAVYRKGPDAVRKMVDGIERHLEMNEFESLSDFKESCPVVELGSEHMMRLEYVDPLTRSDTYFDPTPVTTDEMGDVYGHRK</sequence>
<accession>A0A517NXN1</accession>
<dbReference type="Pfam" id="PF01180">
    <property type="entry name" value="DHO_dh"/>
    <property type="match status" value="1"/>
</dbReference>
<keyword evidence="3" id="KW-0285">Flavoprotein</keyword>
<dbReference type="GO" id="GO:0044205">
    <property type="term" value="P:'de novo' UMP biosynthetic process"/>
    <property type="evidence" value="ECO:0007669"/>
    <property type="project" value="UniProtKB-UniPathway"/>
</dbReference>
<reference evidence="8 9" key="1">
    <citation type="submission" date="2019-02" db="EMBL/GenBank/DDBJ databases">
        <title>Deep-cultivation of Planctomycetes and their phenomic and genomic characterization uncovers novel biology.</title>
        <authorList>
            <person name="Wiegand S."/>
            <person name="Jogler M."/>
            <person name="Boedeker C."/>
            <person name="Pinto D."/>
            <person name="Vollmers J."/>
            <person name="Rivas-Marin E."/>
            <person name="Kohn T."/>
            <person name="Peeters S.H."/>
            <person name="Heuer A."/>
            <person name="Rast P."/>
            <person name="Oberbeckmann S."/>
            <person name="Bunk B."/>
            <person name="Jeske O."/>
            <person name="Meyerdierks A."/>
            <person name="Storesund J.E."/>
            <person name="Kallscheuer N."/>
            <person name="Luecker S."/>
            <person name="Lage O.M."/>
            <person name="Pohl T."/>
            <person name="Merkel B.J."/>
            <person name="Hornburger P."/>
            <person name="Mueller R.-W."/>
            <person name="Bruemmer F."/>
            <person name="Labrenz M."/>
            <person name="Spormann A.M."/>
            <person name="Op den Camp H."/>
            <person name="Overmann J."/>
            <person name="Amann R."/>
            <person name="Jetten M.S.M."/>
            <person name="Mascher T."/>
            <person name="Medema M.H."/>
            <person name="Devos D.P."/>
            <person name="Kaster A.-K."/>
            <person name="Ovreas L."/>
            <person name="Rohde M."/>
            <person name="Galperin M.Y."/>
            <person name="Jogler C."/>
        </authorList>
    </citation>
    <scope>NUCLEOTIDE SEQUENCE [LARGE SCALE GENOMIC DNA]</scope>
    <source>
        <strain evidence="8 9">K23_9</strain>
    </source>
</reference>
<gene>
    <name evidence="8" type="primary">pyrD_2</name>
    <name evidence="8" type="ORF">K239x_38900</name>
</gene>
<dbReference type="InterPro" id="IPR050074">
    <property type="entry name" value="DHO_dehydrogenase"/>
</dbReference>
<protein>
    <submittedName>
        <fullName evidence="8">Dihydroorotate dehydrogenase B (NAD(+)), catalytic subunit</fullName>
        <ecNumber evidence="8">1.3.1.14</ecNumber>
    </submittedName>
</protein>
<keyword evidence="5" id="KW-0665">Pyrimidine biosynthesis</keyword>
<keyword evidence="6 8" id="KW-0560">Oxidoreductase</keyword>
<dbReference type="PANTHER" id="PTHR48109:SF3">
    <property type="entry name" value="SLL0744 PROTEIN"/>
    <property type="match status" value="1"/>
</dbReference>
<dbReference type="OrthoDB" id="9794954at2"/>
<dbReference type="EMBL" id="CP036526">
    <property type="protein sequence ID" value="QDT11888.1"/>
    <property type="molecule type" value="Genomic_DNA"/>
</dbReference>
<dbReference type="UniPathway" id="UPA00070"/>
<dbReference type="InterPro" id="IPR013785">
    <property type="entry name" value="Aldolase_TIM"/>
</dbReference>
<evidence type="ECO:0000256" key="4">
    <source>
        <dbReference type="ARBA" id="ARBA00022643"/>
    </source>
</evidence>
<evidence type="ECO:0000313" key="8">
    <source>
        <dbReference type="EMBL" id="QDT11888.1"/>
    </source>
</evidence>
<comment type="pathway">
    <text evidence="2">Pyrimidine metabolism; UMP biosynthesis via de novo pathway.</text>
</comment>
<keyword evidence="9" id="KW-1185">Reference proteome</keyword>
<dbReference type="GO" id="GO:0004589">
    <property type="term" value="F:dihydroorotate dehydrogenase (NAD+) activity"/>
    <property type="evidence" value="ECO:0007669"/>
    <property type="project" value="UniProtKB-EC"/>
</dbReference>
<evidence type="ECO:0000256" key="3">
    <source>
        <dbReference type="ARBA" id="ARBA00022630"/>
    </source>
</evidence>
<keyword evidence="4" id="KW-0288">FMN</keyword>
<dbReference type="Proteomes" id="UP000319817">
    <property type="component" value="Chromosome"/>
</dbReference>
<proteinExistence type="predicted"/>
<dbReference type="NCBIfam" id="NF005741">
    <property type="entry name" value="PRK07565.1"/>
    <property type="match status" value="1"/>
</dbReference>
<evidence type="ECO:0000313" key="9">
    <source>
        <dbReference type="Proteomes" id="UP000319817"/>
    </source>
</evidence>
<feature type="domain" description="Dihydroorotate dehydrogenase catalytic" evidence="7">
    <location>
        <begin position="238"/>
        <end position="288"/>
    </location>
</feature>
<evidence type="ECO:0000256" key="2">
    <source>
        <dbReference type="ARBA" id="ARBA00004725"/>
    </source>
</evidence>
<evidence type="ECO:0000256" key="5">
    <source>
        <dbReference type="ARBA" id="ARBA00022975"/>
    </source>
</evidence>
<dbReference type="RefSeq" id="WP_145419651.1">
    <property type="nucleotide sequence ID" value="NZ_CP036526.1"/>
</dbReference>